<sequence>MSRNSIARYFILAPVFIGMILGAFVFFHGCKGVKKDQTKEDGYAGSESCKECHERFYKLWEPSHHGKAMQPITPEFISENLPKLKDWTPVEDGSFRIINQDGKLIFQEKKKDGVVTNYEAVHAMGGKNIYYFMTELERGKLQTLPLAYDINKNEWYNAQDSGMRHFGGDSGVQDEALPWKHYLYTFNTTCHDCHVSQMTKNYDLKTDSYHLTWKEAGINCEACHGPSKEHIRLCREAEAKGEEVTELGLISWRTFTHEQSDATCSACHAKMSPLTAKFIPGEKFYDHYNLVTLEDIDYYPDGRDLGENYTYTSWSQSPCVQAGADMDCVTCHTSSGRYRFQDKDFNNACMPCHKDKVENITAHTHHPAEGAAGKCVSCHMPKTDFARMKRSDHSMRPPMPRASMEFGSPNACNICHTDKSNEWADKAVRRWHKDDYQAETIMVGRWIREAREDDWKNFSKMERWIRKNPKKEIFINSLVRMMNGCDNPKKWDLFNYLFETNPSALVRSSAVTQMSYDRSNPKTKELLVKALDDSLRLVRRMATSALTSYPLDSFNASDREKVRENMVEYENSMVIRPDDWVAHYNLGNFYSQQGQHQKALDEYKISNKLFEDAVVPLVNGGYTSAVLGNYAEAETMLKKALTLEPDNEAANLNYALLLGEQGRTNEARKCYEKVLKANPESGVAAFNLAVIYGQNDLENAIKYSKIAFESGVQNPKYGYTYAFYLLQNGSKKSAIKVLKEVVKIDPNYLDAWVFLGQLYEQEKQYSNAIKACESALKIENLPARASQGLQQKIGALKRHK</sequence>
<keyword evidence="2" id="KW-1185">Reference proteome</keyword>
<name>A0AC61NFQ9_9BACT</name>
<accession>A0AC61NFQ9</accession>
<protein>
    <submittedName>
        <fullName evidence="1">Ammonia-forming cytochrome c nitrite reductase subunit c552</fullName>
    </submittedName>
</protein>
<gene>
    <name evidence="1" type="ORF">K4L44_00895</name>
</gene>
<evidence type="ECO:0000313" key="1">
    <source>
        <dbReference type="EMBL" id="QZE14456.1"/>
    </source>
</evidence>
<reference evidence="1" key="1">
    <citation type="submission" date="2021-08" db="EMBL/GenBank/DDBJ databases">
        <title>Novel anaerobic bacterium isolated from sea squirt in East Sea, Republic of Korea.</title>
        <authorList>
            <person name="Nguyen T.H."/>
            <person name="Li Z."/>
            <person name="Lee Y.-J."/>
            <person name="Ko J."/>
            <person name="Kim S.-G."/>
        </authorList>
    </citation>
    <scope>NUCLEOTIDE SEQUENCE</scope>
    <source>
        <strain evidence="1">KCTC 25031</strain>
    </source>
</reference>
<dbReference type="Proteomes" id="UP000826212">
    <property type="component" value="Chromosome"/>
</dbReference>
<proteinExistence type="predicted"/>
<organism evidence="1 2">
    <name type="scientific">Halosquirtibacter laminarini</name>
    <dbReference type="NCBI Taxonomy" id="3374600"/>
    <lineage>
        <taxon>Bacteria</taxon>
        <taxon>Pseudomonadati</taxon>
        <taxon>Bacteroidota</taxon>
        <taxon>Bacteroidia</taxon>
        <taxon>Marinilabiliales</taxon>
        <taxon>Prolixibacteraceae</taxon>
        <taxon>Halosquirtibacter</taxon>
    </lineage>
</organism>
<evidence type="ECO:0000313" key="2">
    <source>
        <dbReference type="Proteomes" id="UP000826212"/>
    </source>
</evidence>
<dbReference type="EMBL" id="CP081303">
    <property type="protein sequence ID" value="QZE14456.1"/>
    <property type="molecule type" value="Genomic_DNA"/>
</dbReference>